<comment type="caution">
    <text evidence="7">The sequence shown here is derived from an EMBL/GenBank/DDBJ whole genome shotgun (WGS) entry which is preliminary data.</text>
</comment>
<evidence type="ECO:0000256" key="3">
    <source>
        <dbReference type="ARBA" id="ARBA00022471"/>
    </source>
</evidence>
<dbReference type="InterPro" id="IPR010264">
    <property type="entry name" value="Self-incomp_S1"/>
</dbReference>
<evidence type="ECO:0000256" key="4">
    <source>
        <dbReference type="ARBA" id="ARBA00022525"/>
    </source>
</evidence>
<dbReference type="Pfam" id="PF05938">
    <property type="entry name" value="Self-incomp_S1"/>
    <property type="match status" value="1"/>
</dbReference>
<sequence>MNHLIIFMLVLAMCSCFKESSGCAPGTTPNTLRFKNQLGGAHVLNVHCSSNRGESKGSKPVLFNEIYSFPVEEKGQGRIVWKCELRDVKSRTRVMIWRAYRGASNVRCGEIREYIAELKGVSLMKNNKPAKEFFHWAKG</sequence>
<dbReference type="GO" id="GO:0005576">
    <property type="term" value="C:extracellular region"/>
    <property type="evidence" value="ECO:0007669"/>
    <property type="project" value="UniProtKB-SubCell"/>
</dbReference>
<evidence type="ECO:0000256" key="5">
    <source>
        <dbReference type="ARBA" id="ARBA00022729"/>
    </source>
</evidence>
<evidence type="ECO:0008006" key="9">
    <source>
        <dbReference type="Google" id="ProtNLM"/>
    </source>
</evidence>
<protein>
    <recommendedName>
        <fullName evidence="9">S-protein homolog</fullName>
    </recommendedName>
</protein>
<evidence type="ECO:0000256" key="1">
    <source>
        <dbReference type="ARBA" id="ARBA00004613"/>
    </source>
</evidence>
<comment type="subcellular location">
    <subcellularLocation>
        <location evidence="1">Secreted</location>
    </subcellularLocation>
</comment>
<proteinExistence type="inferred from homology"/>
<keyword evidence="5 6" id="KW-0732">Signal</keyword>
<dbReference type="GO" id="GO:0060320">
    <property type="term" value="P:rejection of self pollen"/>
    <property type="evidence" value="ECO:0007669"/>
    <property type="project" value="UniProtKB-KW"/>
</dbReference>
<keyword evidence="8" id="KW-1185">Reference proteome</keyword>
<reference evidence="7 8" key="1">
    <citation type="submission" date="2020-02" db="EMBL/GenBank/DDBJ databases">
        <authorList>
            <person name="Ma Q."/>
            <person name="Huang Y."/>
            <person name="Song X."/>
            <person name="Pei D."/>
        </authorList>
    </citation>
    <scope>NUCLEOTIDE SEQUENCE [LARGE SCALE GENOMIC DNA]</scope>
    <source>
        <strain evidence="7">Sxm20200214</strain>
        <tissue evidence="7">Leaf</tissue>
    </source>
</reference>
<keyword evidence="3" id="KW-0713">Self-incompatibility</keyword>
<keyword evidence="4" id="KW-0964">Secreted</keyword>
<organism evidence="7 8">
    <name type="scientific">Brassica carinata</name>
    <name type="common">Ethiopian mustard</name>
    <name type="synonym">Abyssinian cabbage</name>
    <dbReference type="NCBI Taxonomy" id="52824"/>
    <lineage>
        <taxon>Eukaryota</taxon>
        <taxon>Viridiplantae</taxon>
        <taxon>Streptophyta</taxon>
        <taxon>Embryophyta</taxon>
        <taxon>Tracheophyta</taxon>
        <taxon>Spermatophyta</taxon>
        <taxon>Magnoliopsida</taxon>
        <taxon>eudicotyledons</taxon>
        <taxon>Gunneridae</taxon>
        <taxon>Pentapetalae</taxon>
        <taxon>rosids</taxon>
        <taxon>malvids</taxon>
        <taxon>Brassicales</taxon>
        <taxon>Brassicaceae</taxon>
        <taxon>Brassiceae</taxon>
        <taxon>Brassica</taxon>
    </lineage>
</organism>
<gene>
    <name evidence="7" type="ORF">Bca52824_022510</name>
</gene>
<name>A0A8X7VG66_BRACI</name>
<dbReference type="OrthoDB" id="1077554at2759"/>
<evidence type="ECO:0000256" key="2">
    <source>
        <dbReference type="ARBA" id="ARBA00005581"/>
    </source>
</evidence>
<comment type="similarity">
    <text evidence="2">Belongs to the plant self-incompatibility (S1) protein family.</text>
</comment>
<accession>A0A8X7VG66</accession>
<dbReference type="EMBL" id="JAAMPC010000005">
    <property type="protein sequence ID" value="KAG2310953.1"/>
    <property type="molecule type" value="Genomic_DNA"/>
</dbReference>
<dbReference type="Proteomes" id="UP000886595">
    <property type="component" value="Unassembled WGS sequence"/>
</dbReference>
<dbReference type="AlphaFoldDB" id="A0A8X7VG66"/>
<evidence type="ECO:0000256" key="6">
    <source>
        <dbReference type="SAM" id="SignalP"/>
    </source>
</evidence>
<feature type="signal peptide" evidence="6">
    <location>
        <begin position="1"/>
        <end position="22"/>
    </location>
</feature>
<evidence type="ECO:0000313" key="8">
    <source>
        <dbReference type="Proteomes" id="UP000886595"/>
    </source>
</evidence>
<evidence type="ECO:0000313" key="7">
    <source>
        <dbReference type="EMBL" id="KAG2310953.1"/>
    </source>
</evidence>
<feature type="chain" id="PRO_5036443494" description="S-protein homolog" evidence="6">
    <location>
        <begin position="23"/>
        <end position="139"/>
    </location>
</feature>